<dbReference type="SUPFAM" id="SSF52283">
    <property type="entry name" value="Formate/glycerate dehydrogenase catalytic domain-like"/>
    <property type="match status" value="1"/>
</dbReference>
<evidence type="ECO:0000256" key="11">
    <source>
        <dbReference type="PIRSR" id="PIRSR018250-3"/>
    </source>
</evidence>
<dbReference type="SMART" id="SM01003">
    <property type="entry name" value="AlaDh_PNT_N"/>
    <property type="match status" value="1"/>
</dbReference>
<evidence type="ECO:0000313" key="15">
    <source>
        <dbReference type="Proteomes" id="UP000280091"/>
    </source>
</evidence>
<feature type="active site" description="Proton acceptor" evidence="10">
    <location>
        <position position="72"/>
    </location>
</feature>
<dbReference type="PANTHER" id="PTHR11133">
    <property type="entry name" value="SACCHAROPINE DEHYDROGENASE"/>
    <property type="match status" value="1"/>
</dbReference>
<dbReference type="PANTHER" id="PTHR11133:SF22">
    <property type="entry name" value="ALPHA-AMINOADIPIC SEMIALDEHYDE SYNTHASE, MITOCHONDRIAL"/>
    <property type="match status" value="1"/>
</dbReference>
<dbReference type="InterPro" id="IPR007698">
    <property type="entry name" value="AlaDH/PNT_NAD(H)-bd"/>
</dbReference>
<comment type="caution">
    <text evidence="14">The sequence shown here is derived from an EMBL/GenBank/DDBJ whole genome shotgun (WGS) entry which is preliminary data.</text>
</comment>
<dbReference type="AlphaFoldDB" id="A0A495RYC0"/>
<evidence type="ECO:0000256" key="10">
    <source>
        <dbReference type="PIRSR" id="PIRSR018250-1"/>
    </source>
</evidence>
<sequence length="400" mass="45579">MKFGILKERKNPPDRRVIFSPDELTKLKQLYQNVTVKVERSDIRIFTDSEYEKLGIEVTDDISDCDILFGVKEVPVENLIPNKTYFFFSHTIKKQPYNRKLLQAILEKNIDLYDYETIVDANNRRLIGFGRYAGIVGAYNSIRAFGIKFELFKLPKAETLSGKEALIAHLKRLILPPLKFVITGTGKVGNGAKEVLDAIKIKEVSVENYLTKSYSQPVYTQIDVLEYNKRKDGMVLDYNDFYNNPKEYVSDFERFTKVSDIYITGHFHANDAPVILTREMLQSKDCKIKVVADVSCDVNGPIACTLRSSTIAEPLYGYLPNENKEVDVFHPAAIVVMAVDNLPCELPKDASEGFGEMFMEHVIPAFFNEDKDGILQRAKITDKGKLTPKFSYLQDYVDGK</sequence>
<organism evidence="14 15">
    <name type="scientific">Flavobacterium limicola</name>
    <dbReference type="NCBI Taxonomy" id="180441"/>
    <lineage>
        <taxon>Bacteria</taxon>
        <taxon>Pseudomonadati</taxon>
        <taxon>Bacteroidota</taxon>
        <taxon>Flavobacteriia</taxon>
        <taxon>Flavobacteriales</taxon>
        <taxon>Flavobacteriaceae</taxon>
        <taxon>Flavobacterium</taxon>
    </lineage>
</organism>
<evidence type="ECO:0000313" key="14">
    <source>
        <dbReference type="EMBL" id="RKS92562.1"/>
    </source>
</evidence>
<dbReference type="UniPathway" id="UPA00033">
    <property type="reaction ID" value="UER00034"/>
</dbReference>
<evidence type="ECO:0000256" key="1">
    <source>
        <dbReference type="ARBA" id="ARBA00004884"/>
    </source>
</evidence>
<dbReference type="GO" id="GO:0004754">
    <property type="term" value="F:saccharopine dehydrogenase (NAD+, L-lysine-forming) activity"/>
    <property type="evidence" value="ECO:0007669"/>
    <property type="project" value="UniProtKB-EC"/>
</dbReference>
<feature type="binding site" evidence="11">
    <location>
        <position position="294"/>
    </location>
    <ligand>
        <name>NAD(+)</name>
        <dbReference type="ChEBI" id="CHEBI:57540"/>
    </ligand>
</feature>
<keyword evidence="6" id="KW-0560">Oxidoreductase</keyword>
<evidence type="ECO:0000256" key="9">
    <source>
        <dbReference type="ARBA" id="ARBA00047860"/>
    </source>
</evidence>
<evidence type="ECO:0000256" key="5">
    <source>
        <dbReference type="ARBA" id="ARBA00022605"/>
    </source>
</evidence>
<dbReference type="InterPro" id="IPR051168">
    <property type="entry name" value="AASS"/>
</dbReference>
<dbReference type="Pfam" id="PF05222">
    <property type="entry name" value="AlaDh_PNT_N"/>
    <property type="match status" value="1"/>
</dbReference>
<dbReference type="GO" id="GO:0019878">
    <property type="term" value="P:lysine biosynthetic process via aminoadipic acid"/>
    <property type="evidence" value="ECO:0007669"/>
    <property type="project" value="UniProtKB-UniPathway"/>
</dbReference>
<dbReference type="EMBL" id="RBXA01000003">
    <property type="protein sequence ID" value="RKS92562.1"/>
    <property type="molecule type" value="Genomic_DNA"/>
</dbReference>
<comment type="pathway">
    <text evidence="1">Amino-acid biosynthesis; L-lysine biosynthesis via AAA pathway; L-lysine from L-alpha-aminoadipate (fungal route): step 3/3.</text>
</comment>
<protein>
    <recommendedName>
        <fullName evidence="4">Saccharopine dehydrogenase [NAD(+), L-lysine-forming]</fullName>
        <ecNumber evidence="3">1.5.1.7</ecNumber>
    </recommendedName>
    <alternativeName>
        <fullName evidence="8">Lysine--2-oxoglutarate reductase</fullName>
    </alternativeName>
</protein>
<name>A0A495RYC0_9FLAO</name>
<evidence type="ECO:0000256" key="4">
    <source>
        <dbReference type="ARBA" id="ARBA00021221"/>
    </source>
</evidence>
<dbReference type="CDD" id="cd05199">
    <property type="entry name" value="SDH_like"/>
    <property type="match status" value="1"/>
</dbReference>
<accession>A0A495RYC0</accession>
<keyword evidence="15" id="KW-1185">Reference proteome</keyword>
<keyword evidence="7" id="KW-1015">Disulfide bond</keyword>
<feature type="active site" description="Proton donor" evidence="10">
    <location>
        <position position="90"/>
    </location>
</feature>
<keyword evidence="11" id="KW-0520">NAD</keyword>
<comment type="catalytic activity">
    <reaction evidence="9">
        <text>L-saccharopine + NAD(+) + H2O = L-lysine + 2-oxoglutarate + NADH + H(+)</text>
        <dbReference type="Rhea" id="RHEA:12440"/>
        <dbReference type="ChEBI" id="CHEBI:15377"/>
        <dbReference type="ChEBI" id="CHEBI:15378"/>
        <dbReference type="ChEBI" id="CHEBI:16810"/>
        <dbReference type="ChEBI" id="CHEBI:32551"/>
        <dbReference type="ChEBI" id="CHEBI:57540"/>
        <dbReference type="ChEBI" id="CHEBI:57945"/>
        <dbReference type="ChEBI" id="CHEBI:57951"/>
        <dbReference type="EC" id="1.5.1.7"/>
    </reaction>
</comment>
<evidence type="ECO:0000256" key="8">
    <source>
        <dbReference type="ARBA" id="ARBA00033228"/>
    </source>
</evidence>
<dbReference type="RefSeq" id="WP_121365812.1">
    <property type="nucleotide sequence ID" value="NZ_RBXA01000003.1"/>
</dbReference>
<reference evidence="14 15" key="1">
    <citation type="submission" date="2018-10" db="EMBL/GenBank/DDBJ databases">
        <title>Genomic Encyclopedia of Archaeal and Bacterial Type Strains, Phase II (KMG-II): from individual species to whole genera.</title>
        <authorList>
            <person name="Goeker M."/>
        </authorList>
    </citation>
    <scope>NUCLEOTIDE SEQUENCE [LARGE SCALE GENOMIC DNA]</scope>
    <source>
        <strain evidence="14 15">DSM 15094</strain>
    </source>
</reference>
<evidence type="ECO:0000259" key="12">
    <source>
        <dbReference type="SMART" id="SM01002"/>
    </source>
</evidence>
<dbReference type="InterPro" id="IPR027281">
    <property type="entry name" value="Lys1"/>
</dbReference>
<feature type="binding site" evidence="11">
    <location>
        <position position="124"/>
    </location>
    <ligand>
        <name>NAD(+)</name>
        <dbReference type="ChEBI" id="CHEBI:57540"/>
    </ligand>
</feature>
<dbReference type="OrthoDB" id="1141481at2"/>
<dbReference type="Proteomes" id="UP000280091">
    <property type="component" value="Unassembled WGS sequence"/>
</dbReference>
<evidence type="ECO:0000256" key="2">
    <source>
        <dbReference type="ARBA" id="ARBA00011245"/>
    </source>
</evidence>
<dbReference type="SMART" id="SM01002">
    <property type="entry name" value="AlaDh_PNT_C"/>
    <property type="match status" value="1"/>
</dbReference>
<comment type="subunit">
    <text evidence="2">Monomer.</text>
</comment>
<feature type="domain" description="Alanine dehydrogenase/pyridine nucleotide transhydrogenase NAD(H)-binding" evidence="12">
    <location>
        <begin position="163"/>
        <end position="338"/>
    </location>
</feature>
<dbReference type="Gene3D" id="3.40.50.720">
    <property type="entry name" value="NAD(P)-binding Rossmann-like Domain"/>
    <property type="match status" value="2"/>
</dbReference>
<dbReference type="EC" id="1.5.1.7" evidence="3"/>
<gene>
    <name evidence="14" type="ORF">BC952_2468</name>
</gene>
<evidence type="ECO:0000259" key="13">
    <source>
        <dbReference type="SMART" id="SM01003"/>
    </source>
</evidence>
<dbReference type="PIRSF" id="PIRSF018250">
    <property type="entry name" value="Saccharopine_DH_Lys"/>
    <property type="match status" value="1"/>
</dbReference>
<feature type="domain" description="Alanine dehydrogenase/pyridine nucleotide transhydrogenase N-terminal" evidence="13">
    <location>
        <begin position="4"/>
        <end position="136"/>
    </location>
</feature>
<feature type="binding site" evidence="11">
    <location>
        <position position="223"/>
    </location>
    <ligand>
        <name>NAD(+)</name>
        <dbReference type="ChEBI" id="CHEBI:57540"/>
    </ligand>
</feature>
<dbReference type="InterPro" id="IPR007886">
    <property type="entry name" value="AlaDH/PNT_N"/>
</dbReference>
<proteinExistence type="predicted"/>
<evidence type="ECO:0000256" key="3">
    <source>
        <dbReference type="ARBA" id="ARBA00012847"/>
    </source>
</evidence>
<keyword evidence="5" id="KW-0028">Amino-acid biosynthesis</keyword>
<evidence type="ECO:0000256" key="6">
    <source>
        <dbReference type="ARBA" id="ARBA00023002"/>
    </source>
</evidence>
<evidence type="ECO:0000256" key="7">
    <source>
        <dbReference type="ARBA" id="ARBA00023157"/>
    </source>
</evidence>